<dbReference type="GO" id="GO:0070651">
    <property type="term" value="P:nonfunctional rRNA decay"/>
    <property type="evidence" value="ECO:0007669"/>
    <property type="project" value="TreeGrafter"/>
</dbReference>
<dbReference type="SUPFAM" id="SSF159065">
    <property type="entry name" value="Dom34/Pelota N-terminal domain-like"/>
    <property type="match status" value="1"/>
</dbReference>
<organism evidence="7 8">
    <name type="scientific">Vairimorpha necatrix</name>
    <dbReference type="NCBI Taxonomy" id="6039"/>
    <lineage>
        <taxon>Eukaryota</taxon>
        <taxon>Fungi</taxon>
        <taxon>Fungi incertae sedis</taxon>
        <taxon>Microsporidia</taxon>
        <taxon>Nosematidae</taxon>
        <taxon>Vairimorpha</taxon>
    </lineage>
</organism>
<comment type="subcellular location">
    <subcellularLocation>
        <location evidence="2">Cytoplasm</location>
    </subcellularLocation>
</comment>
<dbReference type="InterPro" id="IPR005142">
    <property type="entry name" value="eRF1_3"/>
</dbReference>
<dbReference type="Proteomes" id="UP001334084">
    <property type="component" value="Chromosome 1"/>
</dbReference>
<comment type="similarity">
    <text evidence="3">Belongs to the eukaryotic release factor 1 family. Pelota subfamily.</text>
</comment>
<dbReference type="Gene3D" id="3.30.1330.30">
    <property type="match status" value="1"/>
</dbReference>
<evidence type="ECO:0000256" key="5">
    <source>
        <dbReference type="ARBA" id="ARBA00022723"/>
    </source>
</evidence>
<feature type="domain" description="eRF1/Pelota-like N-terminal" evidence="6">
    <location>
        <begin position="1"/>
        <end position="127"/>
    </location>
</feature>
<evidence type="ECO:0000256" key="1">
    <source>
        <dbReference type="ARBA" id="ARBA00001968"/>
    </source>
</evidence>
<sequence length="356" mass="41552">MKILNESIDKKKSSGNFDLLPECPDDIYELSKIIVQNDKIKSYTHRKLSIDGRNQQKIGLILTIKLESFTADLENGILYAKGKVCAENEHVKLGSYHTLEIELDKKFSLYKDNWSKSDINILKEASKGSQNILLIIIYEKDAVLCLVGKNRIKIINKIDIKNKKFNNLITIISQNIDKVEFIILCSAINLLNDIKKFLLENIEKIKKQIKNPKINVKEKILDIKIPSEMKNFTNKQIVNYIFTDVEISKRFNNLKYITDIKEMSNYFLLFDRGNMDYLVGKKEIRESLDYGALDKIFFTDEFYRPHEIEKRRKIEDFCKILEISRVKIFIIPVNHLLGERLKEIGGVCGILKFLYK</sequence>
<dbReference type="GO" id="GO:0005737">
    <property type="term" value="C:cytoplasm"/>
    <property type="evidence" value="ECO:0007669"/>
    <property type="project" value="UniProtKB-SubCell"/>
</dbReference>
<dbReference type="PANTHER" id="PTHR10853">
    <property type="entry name" value="PELOTA"/>
    <property type="match status" value="1"/>
</dbReference>
<dbReference type="AlphaFoldDB" id="A0AAX4J962"/>
<comment type="cofactor">
    <cofactor evidence="1">
        <name>a divalent metal cation</name>
        <dbReference type="ChEBI" id="CHEBI:60240"/>
    </cofactor>
</comment>
<evidence type="ECO:0000256" key="3">
    <source>
        <dbReference type="ARBA" id="ARBA00009504"/>
    </source>
</evidence>
<protein>
    <submittedName>
        <fullName evidence="7">Pelota-like protein</fullName>
    </submittedName>
</protein>
<accession>A0AAX4J962</accession>
<dbReference type="Pfam" id="PF03465">
    <property type="entry name" value="eRF1_3"/>
    <property type="match status" value="1"/>
</dbReference>
<dbReference type="InterPro" id="IPR004405">
    <property type="entry name" value="TF_pelota"/>
</dbReference>
<dbReference type="GeneID" id="90540253"/>
<keyword evidence="8" id="KW-1185">Reference proteome</keyword>
<dbReference type="EMBL" id="CP142726">
    <property type="protein sequence ID" value="WUR02453.1"/>
    <property type="molecule type" value="Genomic_DNA"/>
</dbReference>
<dbReference type="KEGG" id="vnx:VNE69_01389"/>
<dbReference type="GO" id="GO:0071025">
    <property type="term" value="P:RNA surveillance"/>
    <property type="evidence" value="ECO:0007669"/>
    <property type="project" value="InterPro"/>
</dbReference>
<dbReference type="RefSeq" id="XP_065328598.1">
    <property type="nucleotide sequence ID" value="XM_065472526.1"/>
</dbReference>
<evidence type="ECO:0000313" key="8">
    <source>
        <dbReference type="Proteomes" id="UP001334084"/>
    </source>
</evidence>
<dbReference type="InterPro" id="IPR029064">
    <property type="entry name" value="Ribosomal_eL30-like_sf"/>
</dbReference>
<gene>
    <name evidence="7" type="ORF">VNE69_01389</name>
</gene>
<evidence type="ECO:0000256" key="4">
    <source>
        <dbReference type="ARBA" id="ARBA00022490"/>
    </source>
</evidence>
<keyword evidence="5" id="KW-0479">Metal-binding</keyword>
<dbReference type="SUPFAM" id="SSF55315">
    <property type="entry name" value="L30e-like"/>
    <property type="match status" value="1"/>
</dbReference>
<dbReference type="InterPro" id="IPR038069">
    <property type="entry name" value="Pelota/DOM34_N"/>
</dbReference>
<dbReference type="InterPro" id="IPR058547">
    <property type="entry name" value="Pelota_N"/>
</dbReference>
<dbReference type="GO" id="GO:0032790">
    <property type="term" value="P:ribosome disassembly"/>
    <property type="evidence" value="ECO:0007669"/>
    <property type="project" value="TreeGrafter"/>
</dbReference>
<evidence type="ECO:0000256" key="2">
    <source>
        <dbReference type="ARBA" id="ARBA00004496"/>
    </source>
</evidence>
<dbReference type="GO" id="GO:0046872">
    <property type="term" value="F:metal ion binding"/>
    <property type="evidence" value="ECO:0007669"/>
    <property type="project" value="UniProtKB-KW"/>
</dbReference>
<dbReference type="SMART" id="SM01194">
    <property type="entry name" value="eRF1_1"/>
    <property type="match status" value="1"/>
</dbReference>
<dbReference type="Gene3D" id="2.30.30.870">
    <property type="entry name" value="Pelota, domain A"/>
    <property type="match status" value="1"/>
</dbReference>
<dbReference type="GO" id="GO:0070966">
    <property type="term" value="P:nuclear-transcribed mRNA catabolic process, no-go decay"/>
    <property type="evidence" value="ECO:0007669"/>
    <property type="project" value="InterPro"/>
</dbReference>
<dbReference type="PANTHER" id="PTHR10853:SF0">
    <property type="entry name" value="PROTEIN PELOTA HOMOLOG"/>
    <property type="match status" value="1"/>
</dbReference>
<evidence type="ECO:0000259" key="6">
    <source>
        <dbReference type="SMART" id="SM01194"/>
    </source>
</evidence>
<keyword evidence="4" id="KW-0963">Cytoplasm</keyword>
<dbReference type="GO" id="GO:0070481">
    <property type="term" value="P:nuclear-transcribed mRNA catabolic process, non-stop decay"/>
    <property type="evidence" value="ECO:0007669"/>
    <property type="project" value="InterPro"/>
</dbReference>
<dbReference type="InterPro" id="IPR005140">
    <property type="entry name" value="eRF1_Pelota-like_N"/>
</dbReference>
<evidence type="ECO:0000313" key="7">
    <source>
        <dbReference type="EMBL" id="WUR02453.1"/>
    </source>
</evidence>
<name>A0AAX4J962_9MICR</name>
<dbReference type="Pfam" id="PF26356">
    <property type="entry name" value="Pelota_N"/>
    <property type="match status" value="1"/>
</dbReference>
<proteinExistence type="inferred from homology"/>
<reference evidence="7" key="1">
    <citation type="journal article" date="2024" name="BMC Genomics">
        <title>Functional annotation of a divergent genome using sequence and structure-based similarity.</title>
        <authorList>
            <person name="Svedberg D."/>
            <person name="Winiger R.R."/>
            <person name="Berg A."/>
            <person name="Sharma H."/>
            <person name="Tellgren-Roth C."/>
            <person name="Debrunner-Vossbrinck B.A."/>
            <person name="Vossbrinck C.R."/>
            <person name="Barandun J."/>
        </authorList>
    </citation>
    <scope>NUCLEOTIDE SEQUENCE</scope>
    <source>
        <strain evidence="7">Illinois isolate</strain>
    </source>
</reference>